<dbReference type="Pfam" id="PF26325">
    <property type="entry name" value="YhjD"/>
    <property type="match status" value="1"/>
</dbReference>
<comment type="caution">
    <text evidence="1">The sequence shown here is derived from an EMBL/GenBank/DDBJ whole genome shotgun (WGS) entry which is preliminary data.</text>
</comment>
<evidence type="ECO:0000313" key="2">
    <source>
        <dbReference type="Proteomes" id="UP001478862"/>
    </source>
</evidence>
<name>A0ABV1MSS6_9BACI</name>
<protein>
    <submittedName>
        <fullName evidence="1">Aconitate hydratase</fullName>
    </submittedName>
</protein>
<proteinExistence type="predicted"/>
<accession>A0ABV1MSS6</accession>
<dbReference type="Proteomes" id="UP001478862">
    <property type="component" value="Unassembled WGS sequence"/>
</dbReference>
<dbReference type="EMBL" id="JBEGDG010000007">
    <property type="protein sequence ID" value="MEQ6355174.1"/>
    <property type="molecule type" value="Genomic_DNA"/>
</dbReference>
<dbReference type="RefSeq" id="WP_349659803.1">
    <property type="nucleotide sequence ID" value="NZ_JBEGDG010000007.1"/>
</dbReference>
<reference evidence="1 2" key="1">
    <citation type="submission" date="2024-06" db="EMBL/GenBank/DDBJ databases">
        <title>Lysinibacillus zambalefons sp. nov., a Novel Firmicute Isolated from the Poon Bato Zambales Hyperalkaline Spring.</title>
        <authorList>
            <person name="Aja J.A."/>
            <person name="Lazaro J.E.H."/>
            <person name="Llorin L.D."/>
            <person name="Lim K.R."/>
            <person name="Teodosio J."/>
            <person name="Dalisay D.S."/>
        </authorList>
    </citation>
    <scope>NUCLEOTIDE SEQUENCE [LARGE SCALE GENOMIC DNA]</scope>
    <source>
        <strain evidence="1 2">M3</strain>
    </source>
</reference>
<organism evidence="1 2">
    <name type="scientific">Lysinibacillus zambalensis</name>
    <dbReference type="NCBI Taxonomy" id="3160866"/>
    <lineage>
        <taxon>Bacteria</taxon>
        <taxon>Bacillati</taxon>
        <taxon>Bacillota</taxon>
        <taxon>Bacilli</taxon>
        <taxon>Bacillales</taxon>
        <taxon>Bacillaceae</taxon>
        <taxon>Lysinibacillus</taxon>
    </lineage>
</organism>
<gene>
    <name evidence="1" type="ORF">ABNX05_11145</name>
</gene>
<dbReference type="InterPro" id="IPR058600">
    <property type="entry name" value="YhjD-like"/>
</dbReference>
<evidence type="ECO:0000313" key="1">
    <source>
        <dbReference type="EMBL" id="MEQ6355174.1"/>
    </source>
</evidence>
<keyword evidence="2" id="KW-1185">Reference proteome</keyword>
<sequence>MINPEQRQLVHKFLLLDLAVKSLQVDYLKTEQFKLKNVFLPLMDSLLKDFRNECFDLKRQLAQQQIRMVKWTKIDEHFSDAQIATAGNDVELRYANQALKTKVEQLINNHINEKLKL</sequence>